<proteinExistence type="predicted"/>
<organism evidence="1 2">
    <name type="scientific">Candidatus Methylacidithermus pantelleriae</name>
    <dbReference type="NCBI Taxonomy" id="2744239"/>
    <lineage>
        <taxon>Bacteria</taxon>
        <taxon>Pseudomonadati</taxon>
        <taxon>Verrucomicrobiota</taxon>
        <taxon>Methylacidiphilae</taxon>
        <taxon>Methylacidiphilales</taxon>
        <taxon>Methylacidiphilaceae</taxon>
        <taxon>Candidatus Methylacidithermus</taxon>
    </lineage>
</organism>
<evidence type="ECO:0000313" key="2">
    <source>
        <dbReference type="Proteomes" id="UP000663859"/>
    </source>
</evidence>
<sequence>MEENAYADYTAWNKDWQVEWSGQFSVLGSRDTTAGNQSCQAAVSLRRGAYRLSIAAARGIGEPLPITGS</sequence>
<keyword evidence="2" id="KW-1185">Reference proteome</keyword>
<dbReference type="AlphaFoldDB" id="A0A8J2FMY2"/>
<dbReference type="RefSeq" id="WP_174582705.1">
    <property type="nucleotide sequence ID" value="NZ_CAJNOB010000002.1"/>
</dbReference>
<name>A0A8J2FMY2_9BACT</name>
<comment type="caution">
    <text evidence="1">The sequence shown here is derived from an EMBL/GenBank/DDBJ whole genome shotgun (WGS) entry which is preliminary data.</text>
</comment>
<reference evidence="1" key="1">
    <citation type="submission" date="2021-02" db="EMBL/GenBank/DDBJ databases">
        <authorList>
            <person name="Cremers G."/>
            <person name="Picone N."/>
        </authorList>
    </citation>
    <scope>NUCLEOTIDE SEQUENCE</scope>
    <source>
        <strain evidence="1">PQ17</strain>
    </source>
</reference>
<dbReference type="Proteomes" id="UP000663859">
    <property type="component" value="Unassembled WGS sequence"/>
</dbReference>
<accession>A0A8J2FMY2</accession>
<protein>
    <submittedName>
        <fullName evidence="1">Uncharacterized protein</fullName>
    </submittedName>
</protein>
<evidence type="ECO:0000313" key="1">
    <source>
        <dbReference type="EMBL" id="CAF0691462.1"/>
    </source>
</evidence>
<gene>
    <name evidence="1" type="ORF">MPNT_100054</name>
</gene>
<dbReference type="EMBL" id="CAJNOB010000002">
    <property type="protein sequence ID" value="CAF0691462.1"/>
    <property type="molecule type" value="Genomic_DNA"/>
</dbReference>